<dbReference type="AlphaFoldDB" id="A0A951QC67"/>
<gene>
    <name evidence="1" type="ORF">KME15_15305</name>
</gene>
<evidence type="ECO:0000313" key="2">
    <source>
        <dbReference type="Proteomes" id="UP000757435"/>
    </source>
</evidence>
<sequence>MLTKRLICVTGLPRAGSTLLCQLLGQHPEIYNSGQSSPLCPTLVGLRKNLSDDPFLLAQMDLDPTKVHRRLLSAFQGLINGWFEEAPQDWVVDKNRAWMHHLELLHLLDPHCRLLICVRDLGQVWGSIEAQHRKTLLFDFSDHLAQLTPIDRADRLFAADGVIGGPLRSLEAIQDREAELQSRLYYVVYEHLISNPQEAMQGVYAWLGLSSVNFDPQQLSVYPTESDSHYRYKYPHQTHSAIEQHPPHGVPPRIAASLHRNFRWFYELFYPGLLGA</sequence>
<protein>
    <submittedName>
        <fullName evidence="1">Sulfotransferase</fullName>
    </submittedName>
</protein>
<dbReference type="Pfam" id="PF13469">
    <property type="entry name" value="Sulfotransfer_3"/>
    <property type="match status" value="1"/>
</dbReference>
<accession>A0A951QC67</accession>
<name>A0A951QC67_9CYAN</name>
<dbReference type="Proteomes" id="UP000757435">
    <property type="component" value="Unassembled WGS sequence"/>
</dbReference>
<comment type="caution">
    <text evidence="1">The sequence shown here is derived from an EMBL/GenBank/DDBJ whole genome shotgun (WGS) entry which is preliminary data.</text>
</comment>
<reference evidence="1" key="1">
    <citation type="submission" date="2021-05" db="EMBL/GenBank/DDBJ databases">
        <authorList>
            <person name="Pietrasiak N."/>
            <person name="Ward R."/>
            <person name="Stajich J.E."/>
            <person name="Kurbessoian T."/>
        </authorList>
    </citation>
    <scope>NUCLEOTIDE SEQUENCE</scope>
    <source>
        <strain evidence="1">UHER 2000/2452</strain>
    </source>
</reference>
<dbReference type="InterPro" id="IPR027417">
    <property type="entry name" value="P-loop_NTPase"/>
</dbReference>
<dbReference type="SUPFAM" id="SSF52540">
    <property type="entry name" value="P-loop containing nucleoside triphosphate hydrolases"/>
    <property type="match status" value="1"/>
</dbReference>
<dbReference type="EMBL" id="JAHHHD010000017">
    <property type="protein sequence ID" value="MBW4660041.1"/>
    <property type="molecule type" value="Genomic_DNA"/>
</dbReference>
<reference evidence="1" key="2">
    <citation type="journal article" date="2022" name="Microbiol. Resour. Announc.">
        <title>Metagenome Sequencing to Explore Phylogenomics of Terrestrial Cyanobacteria.</title>
        <authorList>
            <person name="Ward R.D."/>
            <person name="Stajich J.E."/>
            <person name="Johansen J.R."/>
            <person name="Huntemann M."/>
            <person name="Clum A."/>
            <person name="Foster B."/>
            <person name="Foster B."/>
            <person name="Roux S."/>
            <person name="Palaniappan K."/>
            <person name="Varghese N."/>
            <person name="Mukherjee S."/>
            <person name="Reddy T.B.K."/>
            <person name="Daum C."/>
            <person name="Copeland A."/>
            <person name="Chen I.A."/>
            <person name="Ivanova N.N."/>
            <person name="Kyrpides N.C."/>
            <person name="Shapiro N."/>
            <person name="Eloe-Fadrosh E.A."/>
            <person name="Pietrasiak N."/>
        </authorList>
    </citation>
    <scope>NUCLEOTIDE SEQUENCE</scope>
    <source>
        <strain evidence="1">UHER 2000/2452</strain>
    </source>
</reference>
<dbReference type="Gene3D" id="3.40.50.300">
    <property type="entry name" value="P-loop containing nucleotide triphosphate hydrolases"/>
    <property type="match status" value="1"/>
</dbReference>
<evidence type="ECO:0000313" key="1">
    <source>
        <dbReference type="EMBL" id="MBW4660041.1"/>
    </source>
</evidence>
<proteinExistence type="predicted"/>
<organism evidence="1 2">
    <name type="scientific">Drouetiella hepatica Uher 2000/2452</name>
    <dbReference type="NCBI Taxonomy" id="904376"/>
    <lineage>
        <taxon>Bacteria</taxon>
        <taxon>Bacillati</taxon>
        <taxon>Cyanobacteriota</taxon>
        <taxon>Cyanophyceae</taxon>
        <taxon>Oculatellales</taxon>
        <taxon>Oculatellaceae</taxon>
        <taxon>Drouetiella</taxon>
    </lineage>
</organism>